<dbReference type="GeneID" id="37118941"/>
<accession>A0A317X9I5</accession>
<organism evidence="1 2">
    <name type="scientific">Aspergillus sclerotioniger CBS 115572</name>
    <dbReference type="NCBI Taxonomy" id="1450535"/>
    <lineage>
        <taxon>Eukaryota</taxon>
        <taxon>Fungi</taxon>
        <taxon>Dikarya</taxon>
        <taxon>Ascomycota</taxon>
        <taxon>Pezizomycotina</taxon>
        <taxon>Eurotiomycetes</taxon>
        <taxon>Eurotiomycetidae</taxon>
        <taxon>Eurotiales</taxon>
        <taxon>Aspergillaceae</taxon>
        <taxon>Aspergillus</taxon>
        <taxon>Aspergillus subgen. Circumdati</taxon>
    </lineage>
</organism>
<comment type="caution">
    <text evidence="1">The sequence shown here is derived from an EMBL/GenBank/DDBJ whole genome shotgun (WGS) entry which is preliminary data.</text>
</comment>
<dbReference type="OrthoDB" id="4503105at2759"/>
<sequence>MSLSNDESSIPDIEIYSNEFAQQLTDRGIYPNEWSDPDGLVPAPPRNWDALNRMLSRRRASLTESSFSEADFTSFRHIAVNAWCKADIHVDILPIIWGKRDREPPFFLGRGGTFKNIAPFSSDWPLPVVRLDYYNGARQDDIELKVREKLHDKIIPWLGDKDQVPLAPNFFVELGDPSEPTTVCFRKACYAGAVGCRAMQALQSYRRDRTFYDHEAYTITGTYASGMLTLYAHHAIPHVPGVSSCRQSDYIMTQLGAWSMIHDAATFRQGATAFEMLLSGQERGCSN</sequence>
<evidence type="ECO:0000313" key="2">
    <source>
        <dbReference type="Proteomes" id="UP000246702"/>
    </source>
</evidence>
<dbReference type="Proteomes" id="UP000246702">
    <property type="component" value="Unassembled WGS sequence"/>
</dbReference>
<gene>
    <name evidence="1" type="ORF">BO94DRAFT_616143</name>
</gene>
<protein>
    <submittedName>
        <fullName evidence="1">Uncharacterized protein</fullName>
    </submittedName>
</protein>
<dbReference type="EMBL" id="MSFK01000007">
    <property type="protein sequence ID" value="PWY93230.1"/>
    <property type="molecule type" value="Genomic_DNA"/>
</dbReference>
<reference evidence="1 2" key="1">
    <citation type="submission" date="2016-12" db="EMBL/GenBank/DDBJ databases">
        <title>The genomes of Aspergillus section Nigri reveals drivers in fungal speciation.</title>
        <authorList>
            <consortium name="DOE Joint Genome Institute"/>
            <person name="Vesth T.C."/>
            <person name="Nybo J."/>
            <person name="Theobald S."/>
            <person name="Brandl J."/>
            <person name="Frisvad J.C."/>
            <person name="Nielsen K.F."/>
            <person name="Lyhne E.K."/>
            <person name="Kogle M.E."/>
            <person name="Kuo A."/>
            <person name="Riley R."/>
            <person name="Clum A."/>
            <person name="Nolan M."/>
            <person name="Lipzen A."/>
            <person name="Salamov A."/>
            <person name="Henrissat B."/>
            <person name="Wiebenga A."/>
            <person name="De Vries R.P."/>
            <person name="Grigoriev I.V."/>
            <person name="Mortensen U.H."/>
            <person name="Andersen M.R."/>
            <person name="Baker S.E."/>
        </authorList>
    </citation>
    <scope>NUCLEOTIDE SEQUENCE [LARGE SCALE GENOMIC DNA]</scope>
    <source>
        <strain evidence="1 2">CBS 115572</strain>
    </source>
</reference>
<keyword evidence="2" id="KW-1185">Reference proteome</keyword>
<proteinExistence type="predicted"/>
<dbReference type="STRING" id="1450535.A0A317X9I5"/>
<dbReference type="RefSeq" id="XP_025469991.1">
    <property type="nucleotide sequence ID" value="XM_025616798.1"/>
</dbReference>
<evidence type="ECO:0000313" key="1">
    <source>
        <dbReference type="EMBL" id="PWY93230.1"/>
    </source>
</evidence>
<dbReference type="AlphaFoldDB" id="A0A317X9I5"/>
<name>A0A317X9I5_9EURO</name>